<dbReference type="AlphaFoldDB" id="A0AAD3S105"/>
<dbReference type="Proteomes" id="UP001279734">
    <property type="component" value="Unassembled WGS sequence"/>
</dbReference>
<evidence type="ECO:0000313" key="2">
    <source>
        <dbReference type="Proteomes" id="UP001279734"/>
    </source>
</evidence>
<evidence type="ECO:0000313" key="1">
    <source>
        <dbReference type="EMBL" id="GMH02334.1"/>
    </source>
</evidence>
<proteinExistence type="predicted"/>
<organism evidence="1 2">
    <name type="scientific">Nepenthes gracilis</name>
    <name type="common">Slender pitcher plant</name>
    <dbReference type="NCBI Taxonomy" id="150966"/>
    <lineage>
        <taxon>Eukaryota</taxon>
        <taxon>Viridiplantae</taxon>
        <taxon>Streptophyta</taxon>
        <taxon>Embryophyta</taxon>
        <taxon>Tracheophyta</taxon>
        <taxon>Spermatophyta</taxon>
        <taxon>Magnoliopsida</taxon>
        <taxon>eudicotyledons</taxon>
        <taxon>Gunneridae</taxon>
        <taxon>Pentapetalae</taxon>
        <taxon>Caryophyllales</taxon>
        <taxon>Nepenthaceae</taxon>
        <taxon>Nepenthes</taxon>
    </lineage>
</organism>
<sequence>MISLTSLKLDSDSTTSISSFLSLVRRPLSLSERVWFRGNKKIVKQDGTLKWPGARARGESSLIAQVGSSEQRVRGEHSQSGFCALRGIEPTEGAGQGPQQPAASVPRVFAVQLLF</sequence>
<dbReference type="EMBL" id="BSYO01000003">
    <property type="protein sequence ID" value="GMH02334.1"/>
    <property type="molecule type" value="Genomic_DNA"/>
</dbReference>
<name>A0AAD3S105_NEPGR</name>
<gene>
    <name evidence="1" type="ORF">Nepgr_004173</name>
</gene>
<keyword evidence="2" id="KW-1185">Reference proteome</keyword>
<protein>
    <submittedName>
        <fullName evidence="1">Uncharacterized protein</fullName>
    </submittedName>
</protein>
<comment type="caution">
    <text evidence="1">The sequence shown here is derived from an EMBL/GenBank/DDBJ whole genome shotgun (WGS) entry which is preliminary data.</text>
</comment>
<reference evidence="1" key="1">
    <citation type="submission" date="2023-05" db="EMBL/GenBank/DDBJ databases">
        <title>Nepenthes gracilis genome sequencing.</title>
        <authorList>
            <person name="Fukushima K."/>
        </authorList>
    </citation>
    <scope>NUCLEOTIDE SEQUENCE</scope>
    <source>
        <strain evidence="1">SING2019-196</strain>
    </source>
</reference>
<accession>A0AAD3S105</accession>